<keyword evidence="4" id="KW-1185">Reference proteome</keyword>
<feature type="compositionally biased region" description="Basic and acidic residues" evidence="1">
    <location>
        <begin position="162"/>
        <end position="178"/>
    </location>
</feature>
<feature type="region of interest" description="Disordered" evidence="1">
    <location>
        <begin position="40"/>
        <end position="69"/>
    </location>
</feature>
<feature type="domain" description="Ribonuclease H1 N-terminal" evidence="2">
    <location>
        <begin position="15"/>
        <end position="57"/>
    </location>
</feature>
<dbReference type="EMBL" id="JBICCN010000048">
    <property type="protein sequence ID" value="KAL3098439.1"/>
    <property type="molecule type" value="Genomic_DNA"/>
</dbReference>
<dbReference type="Gene3D" id="3.40.970.10">
    <property type="entry name" value="Ribonuclease H1, N-terminal domain"/>
    <property type="match status" value="2"/>
</dbReference>
<proteinExistence type="predicted"/>
<dbReference type="InterPro" id="IPR009027">
    <property type="entry name" value="Ribosomal_bL9/RNase_H1_N"/>
</dbReference>
<comment type="caution">
    <text evidence="3">The sequence shown here is derived from an EMBL/GenBank/DDBJ whole genome shotgun (WGS) entry which is preliminary data.</text>
</comment>
<evidence type="ECO:0000259" key="2">
    <source>
        <dbReference type="Pfam" id="PF01693"/>
    </source>
</evidence>
<dbReference type="AlphaFoldDB" id="A0ABD2K787"/>
<organism evidence="3 4">
    <name type="scientific">Heterodera schachtii</name>
    <name type="common">Sugarbeet cyst nematode worm</name>
    <name type="synonym">Tylenchus schachtii</name>
    <dbReference type="NCBI Taxonomy" id="97005"/>
    <lineage>
        <taxon>Eukaryota</taxon>
        <taxon>Metazoa</taxon>
        <taxon>Ecdysozoa</taxon>
        <taxon>Nematoda</taxon>
        <taxon>Chromadorea</taxon>
        <taxon>Rhabditida</taxon>
        <taxon>Tylenchina</taxon>
        <taxon>Tylenchomorpha</taxon>
        <taxon>Tylenchoidea</taxon>
        <taxon>Heteroderidae</taxon>
        <taxon>Heteroderinae</taxon>
        <taxon>Heterodera</taxon>
    </lineage>
</organism>
<feature type="domain" description="Ribonuclease H1 N-terminal" evidence="2">
    <location>
        <begin position="76"/>
        <end position="119"/>
    </location>
</feature>
<gene>
    <name evidence="3" type="ORF">niasHS_003792</name>
</gene>
<dbReference type="Proteomes" id="UP001620645">
    <property type="component" value="Unassembled WGS sequence"/>
</dbReference>
<feature type="compositionally biased region" description="Basic and acidic residues" evidence="1">
    <location>
        <begin position="139"/>
        <end position="154"/>
    </location>
</feature>
<protein>
    <recommendedName>
        <fullName evidence="2">Ribonuclease H1 N-terminal domain-containing protein</fullName>
    </recommendedName>
</protein>
<evidence type="ECO:0000313" key="4">
    <source>
        <dbReference type="Proteomes" id="UP001620645"/>
    </source>
</evidence>
<name>A0ABD2K787_HETSC</name>
<dbReference type="Pfam" id="PF01693">
    <property type="entry name" value="Cauli_VI"/>
    <property type="match status" value="2"/>
</dbReference>
<reference evidence="3 4" key="1">
    <citation type="submission" date="2024-10" db="EMBL/GenBank/DDBJ databases">
        <authorList>
            <person name="Kim D."/>
        </authorList>
    </citation>
    <scope>NUCLEOTIDE SEQUENCE [LARGE SCALE GENOMIC DNA]</scope>
    <source>
        <strain evidence="3">Taebaek</strain>
    </source>
</reference>
<feature type="compositionally biased region" description="Basic and acidic residues" evidence="1">
    <location>
        <begin position="262"/>
        <end position="310"/>
    </location>
</feature>
<feature type="region of interest" description="Disordered" evidence="1">
    <location>
        <begin position="124"/>
        <end position="310"/>
    </location>
</feature>
<dbReference type="InterPro" id="IPR037056">
    <property type="entry name" value="RNase_H1_N_sf"/>
</dbReference>
<feature type="compositionally biased region" description="Basic and acidic residues" evidence="1">
    <location>
        <begin position="208"/>
        <end position="247"/>
    </location>
</feature>
<evidence type="ECO:0000256" key="1">
    <source>
        <dbReference type="SAM" id="MobiDB-lite"/>
    </source>
</evidence>
<evidence type="ECO:0000313" key="3">
    <source>
        <dbReference type="EMBL" id="KAL3098439.1"/>
    </source>
</evidence>
<accession>A0ABD2K787</accession>
<dbReference type="InterPro" id="IPR011320">
    <property type="entry name" value="RNase_H1_N"/>
</dbReference>
<dbReference type="SUPFAM" id="SSF55658">
    <property type="entry name" value="L9 N-domain-like"/>
    <property type="match status" value="2"/>
</dbReference>
<sequence>MSDHQPKAPSTPSVFYAVAWGHQRGVFGSYKEAQAATKGFPSPTMKKFKNREEAEGFVNRSKPESTSMSVDDSFTKFFAVARGRVVGIFKDIETVKKNTKGYPNAMHKKFDTLEEAKHYLEKYYEGKADEKKSPRKSRTSTDAKMKEEKSKQTTDEETDEATAEKESDEQTKGEDETGAKPVARKRTYGTKLNDEHDGDEETKLGSSEGHKALREEDISRGEENADAEMREGDEANRTEGQPKKEGNSVESEATADNDDEQQIAKEAAKAEEKMEQGGEEEEQKKAETTEGVAKKAKLDDSDSTEKTSQK</sequence>